<comment type="function">
    <text evidence="3">Component of the exocyst complex.</text>
</comment>
<comment type="caution">
    <text evidence="5">The sequence shown here is derived from an EMBL/GenBank/DDBJ whole genome shotgun (WGS) entry which is preliminary data.</text>
</comment>
<dbReference type="InterPro" id="IPR004140">
    <property type="entry name" value="Exo70"/>
</dbReference>
<evidence type="ECO:0000256" key="1">
    <source>
        <dbReference type="ARBA" id="ARBA00006756"/>
    </source>
</evidence>
<evidence type="ECO:0000256" key="3">
    <source>
        <dbReference type="RuleBase" id="RU365026"/>
    </source>
</evidence>
<dbReference type="EMBL" id="JBJUIK010000004">
    <property type="protein sequence ID" value="KAL3528577.1"/>
    <property type="molecule type" value="Genomic_DNA"/>
</dbReference>
<dbReference type="InterPro" id="IPR046364">
    <property type="entry name" value="Exo70_C"/>
</dbReference>
<dbReference type="Gene3D" id="1.20.1280.170">
    <property type="entry name" value="Exocyst complex component Exo70"/>
    <property type="match status" value="1"/>
</dbReference>
<dbReference type="InterPro" id="IPR016159">
    <property type="entry name" value="Cullin_repeat-like_dom_sf"/>
</dbReference>
<name>A0ABD3ACS5_9GENT</name>
<sequence>MLTTFWSAELTEMIGENYLIKLTDNVMQSMANYVGGSCDGLVYCLRQEGLNVSWGNISFGSSGVSKRALKERFNNFNSLFNGIHKKQMMWEVPDLELRTKLHQTILDKVVSPYRSFLGRFTSHIDRGKHPERYIRYSADELGSKISALFSYHSNL</sequence>
<dbReference type="AlphaFoldDB" id="A0ABD3ACS5"/>
<reference evidence="5 6" key="1">
    <citation type="submission" date="2024-11" db="EMBL/GenBank/DDBJ databases">
        <title>A near-complete genome assembly of Cinchona calisaya.</title>
        <authorList>
            <person name="Lian D.C."/>
            <person name="Zhao X.W."/>
            <person name="Wei L."/>
        </authorList>
    </citation>
    <scope>NUCLEOTIDE SEQUENCE [LARGE SCALE GENOMIC DNA]</scope>
    <source>
        <tissue evidence="5">Nenye</tissue>
    </source>
</reference>
<dbReference type="PANTHER" id="PTHR12542:SF7">
    <property type="entry name" value="EXOCYST SUBUNIT EXO70 FAMILY PROTEIN"/>
    <property type="match status" value="1"/>
</dbReference>
<organism evidence="5 6">
    <name type="scientific">Cinchona calisaya</name>
    <dbReference type="NCBI Taxonomy" id="153742"/>
    <lineage>
        <taxon>Eukaryota</taxon>
        <taxon>Viridiplantae</taxon>
        <taxon>Streptophyta</taxon>
        <taxon>Embryophyta</taxon>
        <taxon>Tracheophyta</taxon>
        <taxon>Spermatophyta</taxon>
        <taxon>Magnoliopsida</taxon>
        <taxon>eudicotyledons</taxon>
        <taxon>Gunneridae</taxon>
        <taxon>Pentapetalae</taxon>
        <taxon>asterids</taxon>
        <taxon>lamiids</taxon>
        <taxon>Gentianales</taxon>
        <taxon>Rubiaceae</taxon>
        <taxon>Cinchonoideae</taxon>
        <taxon>Cinchoneae</taxon>
        <taxon>Cinchona</taxon>
    </lineage>
</organism>
<dbReference type="GO" id="GO:0006887">
    <property type="term" value="P:exocytosis"/>
    <property type="evidence" value="ECO:0007669"/>
    <property type="project" value="UniProtKB-KW"/>
</dbReference>
<feature type="domain" description="Exocyst complex subunit Exo70 C-terminal" evidence="4">
    <location>
        <begin position="7"/>
        <end position="146"/>
    </location>
</feature>
<evidence type="ECO:0000256" key="2">
    <source>
        <dbReference type="ARBA" id="ARBA00022448"/>
    </source>
</evidence>
<keyword evidence="3" id="KW-0653">Protein transport</keyword>
<dbReference type="Proteomes" id="UP001630127">
    <property type="component" value="Unassembled WGS sequence"/>
</dbReference>
<proteinExistence type="inferred from homology"/>
<keyword evidence="2 3" id="KW-0813">Transport</keyword>
<gene>
    <name evidence="5" type="ORF">ACH5RR_007899</name>
</gene>
<dbReference type="SUPFAM" id="SSF74788">
    <property type="entry name" value="Cullin repeat-like"/>
    <property type="match status" value="1"/>
</dbReference>
<dbReference type="GO" id="GO:0015031">
    <property type="term" value="P:protein transport"/>
    <property type="evidence" value="ECO:0007669"/>
    <property type="project" value="UniProtKB-KW"/>
</dbReference>
<dbReference type="Pfam" id="PF03081">
    <property type="entry name" value="Exo70_C"/>
    <property type="match status" value="1"/>
</dbReference>
<keyword evidence="6" id="KW-1185">Reference proteome</keyword>
<evidence type="ECO:0000313" key="6">
    <source>
        <dbReference type="Proteomes" id="UP001630127"/>
    </source>
</evidence>
<keyword evidence="3" id="KW-0268">Exocytosis</keyword>
<protein>
    <recommendedName>
        <fullName evidence="3">Exocyst subunit Exo70 family protein</fullName>
    </recommendedName>
</protein>
<dbReference type="PANTHER" id="PTHR12542">
    <property type="entry name" value="EXOCYST COMPLEX PROTEIN EXO70"/>
    <property type="match status" value="1"/>
</dbReference>
<evidence type="ECO:0000313" key="5">
    <source>
        <dbReference type="EMBL" id="KAL3528577.1"/>
    </source>
</evidence>
<accession>A0ABD3ACS5</accession>
<comment type="similarity">
    <text evidence="1 3">Belongs to the EXO70 family.</text>
</comment>
<evidence type="ECO:0000259" key="4">
    <source>
        <dbReference type="Pfam" id="PF03081"/>
    </source>
</evidence>